<feature type="binding site" evidence="8">
    <location>
        <position position="298"/>
    </location>
    <ligand>
        <name>Zn(2+)</name>
        <dbReference type="ChEBI" id="CHEBI:29105"/>
        <note>catalytic</note>
    </ligand>
</feature>
<evidence type="ECO:0000313" key="10">
    <source>
        <dbReference type="EMBL" id="KAK5582217.1"/>
    </source>
</evidence>
<dbReference type="PROSITE" id="PS51694">
    <property type="entry name" value="PEPTIDASE_M66"/>
    <property type="match status" value="1"/>
</dbReference>
<feature type="binding site" evidence="8">
    <location>
        <position position="288"/>
    </location>
    <ligand>
        <name>Zn(2+)</name>
        <dbReference type="ChEBI" id="CHEBI:29105"/>
        <note>catalytic</note>
    </ligand>
</feature>
<evidence type="ECO:0000256" key="1">
    <source>
        <dbReference type="ARBA" id="ARBA00004613"/>
    </source>
</evidence>
<feature type="binding site" evidence="8">
    <location>
        <position position="292"/>
    </location>
    <ligand>
        <name>Zn(2+)</name>
        <dbReference type="ChEBI" id="CHEBI:29105"/>
        <note>catalytic</note>
    </ligand>
</feature>
<comment type="subcellular location">
    <subcellularLocation>
        <location evidence="1">Secreted</location>
    </subcellularLocation>
</comment>
<keyword evidence="4 8" id="KW-0479">Metal-binding</keyword>
<dbReference type="EMBL" id="JAVFKY010000001">
    <property type="protein sequence ID" value="KAK5582217.1"/>
    <property type="molecule type" value="Genomic_DNA"/>
</dbReference>
<sequence length="584" mass="66386">MVDILLFYSLNQDLNISDVRFAQTHVIPIEGKTWYLNNKTFTLTIVGDRDSLLLVKFDGNSSSAYTVMVWNSDVIVGSRLLNDPNQLPPTESNGEKYSNQHHNIMIPKEWVKPGMKLQFYENCGNSIKISKMIFPNVGQDYTLKMWTLPFYLFGANDTNTKPYNQTKNIDDSISAGLSQVYSCSNILSLNHPIQRVDWPYLVLGPRNGFPGMLITNSDQKKDGYAIMEAVLNILTGIRVAFGESTSSIQIYAPLLHLGANGKYADPYGGLGGSSRGTGDYRYSDTFVHEQGHAMGLPHAGEAYNAGNYPYVNGSLLGSEWGFDINHYEFLSITISNTSKNYKGCEKKNVKDIQNRCVKQSVMQSGAGDRSSNYLFSMFSDFEMSIIQNYFKNSIFYDQQSRKYKKWNESIGSYYEYKPITKDNGFYRLDDGVPIERDIDIYTIVFTYSMVGPDELTQIYPLLKSKGNLMRQFDPTNKTEMKLITPNIGSIPWYCYSSGCDYTVRVTYDDDSIKHILLQQGKRQYWKPMGEFKLNFNDPTSLDSFLLGVINVKGNKTIKKVELLETLMAWNGIDKNSKVLTFKLF</sequence>
<dbReference type="Proteomes" id="UP001344447">
    <property type="component" value="Unassembled WGS sequence"/>
</dbReference>
<evidence type="ECO:0000256" key="3">
    <source>
        <dbReference type="ARBA" id="ARBA00022670"/>
    </source>
</evidence>
<feature type="active site" evidence="8">
    <location>
        <position position="289"/>
    </location>
</feature>
<gene>
    <name evidence="10" type="ORF">RB653_003800</name>
</gene>
<dbReference type="Pfam" id="PF10462">
    <property type="entry name" value="Peptidase_M66"/>
    <property type="match status" value="1"/>
</dbReference>
<dbReference type="GO" id="GO:0006508">
    <property type="term" value="P:proteolysis"/>
    <property type="evidence" value="ECO:0007669"/>
    <property type="project" value="UniProtKB-UniRule"/>
</dbReference>
<feature type="domain" description="Peptidase M66" evidence="9">
    <location>
        <begin position="135"/>
        <end position="396"/>
    </location>
</feature>
<evidence type="ECO:0000256" key="8">
    <source>
        <dbReference type="PROSITE-ProRule" id="PRU01031"/>
    </source>
</evidence>
<dbReference type="GO" id="GO:0004222">
    <property type="term" value="F:metalloendopeptidase activity"/>
    <property type="evidence" value="ECO:0007669"/>
    <property type="project" value="UniProtKB-UniRule"/>
</dbReference>
<keyword evidence="7 8" id="KW-0482">Metalloprotease</keyword>
<comment type="cofactor">
    <cofactor evidence="8">
        <name>Zn(2+)</name>
        <dbReference type="ChEBI" id="CHEBI:29105"/>
    </cofactor>
    <text evidence="8">Binds 1 zinc ion per subunit.</text>
</comment>
<evidence type="ECO:0000256" key="7">
    <source>
        <dbReference type="ARBA" id="ARBA00023049"/>
    </source>
</evidence>
<dbReference type="GO" id="GO:0005576">
    <property type="term" value="C:extracellular region"/>
    <property type="evidence" value="ECO:0007669"/>
    <property type="project" value="UniProtKB-SubCell"/>
</dbReference>
<dbReference type="PANTHER" id="PTHR39540:SF1">
    <property type="entry name" value="DICTOMALLEIN-1-RELATED"/>
    <property type="match status" value="1"/>
</dbReference>
<evidence type="ECO:0000313" key="11">
    <source>
        <dbReference type="Proteomes" id="UP001344447"/>
    </source>
</evidence>
<keyword evidence="6 8" id="KW-0862">Zinc</keyword>
<organism evidence="10 11">
    <name type="scientific">Dictyostelium firmibasis</name>
    <dbReference type="NCBI Taxonomy" id="79012"/>
    <lineage>
        <taxon>Eukaryota</taxon>
        <taxon>Amoebozoa</taxon>
        <taxon>Evosea</taxon>
        <taxon>Eumycetozoa</taxon>
        <taxon>Dictyostelia</taxon>
        <taxon>Dictyosteliales</taxon>
        <taxon>Dictyosteliaceae</taxon>
        <taxon>Dictyostelium</taxon>
    </lineage>
</organism>
<dbReference type="SUPFAM" id="SSF55486">
    <property type="entry name" value="Metalloproteases ('zincins'), catalytic domain"/>
    <property type="match status" value="1"/>
</dbReference>
<keyword evidence="2" id="KW-0964">Secreted</keyword>
<protein>
    <recommendedName>
        <fullName evidence="9">Peptidase M66 domain-containing protein</fullName>
    </recommendedName>
</protein>
<dbReference type="InterPro" id="IPR024079">
    <property type="entry name" value="MetalloPept_cat_dom_sf"/>
</dbReference>
<evidence type="ECO:0000256" key="5">
    <source>
        <dbReference type="ARBA" id="ARBA00022801"/>
    </source>
</evidence>
<evidence type="ECO:0000256" key="2">
    <source>
        <dbReference type="ARBA" id="ARBA00022525"/>
    </source>
</evidence>
<dbReference type="PANTHER" id="PTHR39540">
    <property type="match status" value="1"/>
</dbReference>
<comment type="caution">
    <text evidence="10">The sequence shown here is derived from an EMBL/GenBank/DDBJ whole genome shotgun (WGS) entry which is preliminary data.</text>
</comment>
<dbReference type="InterPro" id="IPR051256">
    <property type="entry name" value="Dictomallein"/>
</dbReference>
<evidence type="ECO:0000259" key="9">
    <source>
        <dbReference type="PROSITE" id="PS51694"/>
    </source>
</evidence>
<accession>A0AAN7YZF7</accession>
<keyword evidence="5 8" id="KW-0378">Hydrolase</keyword>
<evidence type="ECO:0000256" key="6">
    <source>
        <dbReference type="ARBA" id="ARBA00022833"/>
    </source>
</evidence>
<keyword evidence="3 8" id="KW-0645">Protease</keyword>
<name>A0AAN7YZF7_9MYCE</name>
<dbReference type="Gene3D" id="3.40.390.10">
    <property type="entry name" value="Collagenase (Catalytic Domain)"/>
    <property type="match status" value="1"/>
</dbReference>
<dbReference type="GO" id="GO:0046872">
    <property type="term" value="F:metal ion binding"/>
    <property type="evidence" value="ECO:0007669"/>
    <property type="project" value="UniProtKB-UniRule"/>
</dbReference>
<keyword evidence="11" id="KW-1185">Reference proteome</keyword>
<dbReference type="InterPro" id="IPR019503">
    <property type="entry name" value="Peptidase_M66_dom"/>
</dbReference>
<evidence type="ECO:0000256" key="4">
    <source>
        <dbReference type="ARBA" id="ARBA00022723"/>
    </source>
</evidence>
<dbReference type="AlphaFoldDB" id="A0AAN7YZF7"/>
<proteinExistence type="predicted"/>
<reference evidence="10 11" key="1">
    <citation type="submission" date="2023-11" db="EMBL/GenBank/DDBJ databases">
        <title>Dfirmibasis_genome.</title>
        <authorList>
            <person name="Edelbroek B."/>
            <person name="Kjellin J."/>
            <person name="Jerlstrom-Hultqvist J."/>
            <person name="Soderbom F."/>
        </authorList>
    </citation>
    <scope>NUCLEOTIDE SEQUENCE [LARGE SCALE GENOMIC DNA]</scope>
    <source>
        <strain evidence="10 11">TNS-C-14</strain>
    </source>
</reference>